<dbReference type="InterPro" id="IPR011991">
    <property type="entry name" value="ArsR-like_HTH"/>
</dbReference>
<dbReference type="SMART" id="SM00418">
    <property type="entry name" value="HTH_ARSR"/>
    <property type="match status" value="1"/>
</dbReference>
<keyword evidence="3" id="KW-1185">Reference proteome</keyword>
<evidence type="ECO:0000313" key="2">
    <source>
        <dbReference type="EMBL" id="QPM90630.1"/>
    </source>
</evidence>
<dbReference type="PROSITE" id="PS50987">
    <property type="entry name" value="HTH_ARSR_2"/>
    <property type="match status" value="1"/>
</dbReference>
<dbReference type="EMBL" id="CP060436">
    <property type="protein sequence ID" value="QPM90630.1"/>
    <property type="molecule type" value="Genomic_DNA"/>
</dbReference>
<dbReference type="CDD" id="cd00090">
    <property type="entry name" value="HTH_ARSR"/>
    <property type="match status" value="1"/>
</dbReference>
<organism evidence="2 3">
    <name type="scientific">Pseudooceanicola algae</name>
    <dbReference type="NCBI Taxonomy" id="1537215"/>
    <lineage>
        <taxon>Bacteria</taxon>
        <taxon>Pseudomonadati</taxon>
        <taxon>Pseudomonadota</taxon>
        <taxon>Alphaproteobacteria</taxon>
        <taxon>Rhodobacterales</taxon>
        <taxon>Paracoccaceae</taxon>
        <taxon>Pseudooceanicola</taxon>
    </lineage>
</organism>
<accession>A0A418SJM9</accession>
<protein>
    <submittedName>
        <fullName evidence="2">Uncharacterized protein</fullName>
    </submittedName>
</protein>
<proteinExistence type="predicted"/>
<dbReference type="Proteomes" id="UP000283786">
    <property type="component" value="Chromosome"/>
</dbReference>
<gene>
    <name evidence="2" type="ORF">PSAL_018690</name>
</gene>
<dbReference type="SUPFAM" id="SSF46785">
    <property type="entry name" value="Winged helix' DNA-binding domain"/>
    <property type="match status" value="1"/>
</dbReference>
<dbReference type="RefSeq" id="WP_196222716.1">
    <property type="nucleotide sequence ID" value="NZ_CP060436.1"/>
</dbReference>
<dbReference type="InterPro" id="IPR036390">
    <property type="entry name" value="WH_DNA-bd_sf"/>
</dbReference>
<dbReference type="GO" id="GO:0003700">
    <property type="term" value="F:DNA-binding transcription factor activity"/>
    <property type="evidence" value="ECO:0007669"/>
    <property type="project" value="InterPro"/>
</dbReference>
<dbReference type="AlphaFoldDB" id="A0A418SJM9"/>
<dbReference type="NCBIfam" id="NF033788">
    <property type="entry name" value="HTH_metalloreg"/>
    <property type="match status" value="1"/>
</dbReference>
<dbReference type="Pfam" id="PF12840">
    <property type="entry name" value="HTH_20"/>
    <property type="match status" value="1"/>
</dbReference>
<reference evidence="2 3" key="1">
    <citation type="submission" date="2020-08" db="EMBL/GenBank/DDBJ databases">
        <title>Genome sequence of Rhodobacteraceae bacterium Lw-13e.</title>
        <authorList>
            <person name="Poehlein A."/>
            <person name="Wolter L."/>
            <person name="Daniel R."/>
            <person name="Brinkhoff T."/>
        </authorList>
    </citation>
    <scope>NUCLEOTIDE SEQUENCE [LARGE SCALE GENOMIC DNA]</scope>
    <source>
        <strain evidence="2 3">Lw-13e</strain>
    </source>
</reference>
<sequence>MANLDLTLLLSALSDPTRRAVVERLTHGPAAIKELAAPFDMALPSFLKHIDALERAGLLTSWKEGRQRFCRLNRLSLDPVSDWLADQQGRVRPYDREGMEMPEGDSPAPDADSAHDANPPPPNRRNPRRALP</sequence>
<dbReference type="Gene3D" id="1.10.10.10">
    <property type="entry name" value="Winged helix-like DNA-binding domain superfamily/Winged helix DNA-binding domain"/>
    <property type="match status" value="1"/>
</dbReference>
<dbReference type="PANTHER" id="PTHR38600">
    <property type="entry name" value="TRANSCRIPTIONAL REGULATORY PROTEIN"/>
    <property type="match status" value="1"/>
</dbReference>
<evidence type="ECO:0000313" key="3">
    <source>
        <dbReference type="Proteomes" id="UP000283786"/>
    </source>
</evidence>
<dbReference type="InterPro" id="IPR036388">
    <property type="entry name" value="WH-like_DNA-bd_sf"/>
</dbReference>
<evidence type="ECO:0000256" key="1">
    <source>
        <dbReference type="SAM" id="MobiDB-lite"/>
    </source>
</evidence>
<name>A0A418SJM9_9RHOB</name>
<dbReference type="PRINTS" id="PR00778">
    <property type="entry name" value="HTHARSR"/>
</dbReference>
<dbReference type="KEGG" id="palw:PSAL_018690"/>
<feature type="region of interest" description="Disordered" evidence="1">
    <location>
        <begin position="86"/>
        <end position="132"/>
    </location>
</feature>
<dbReference type="InterPro" id="IPR001845">
    <property type="entry name" value="HTH_ArsR_DNA-bd_dom"/>
</dbReference>
<dbReference type="PANTHER" id="PTHR38600:SF2">
    <property type="entry name" value="SLL0088 PROTEIN"/>
    <property type="match status" value="1"/>
</dbReference>